<name>A0ABV0FUX4_9GAMM</name>
<dbReference type="Proteomes" id="UP001477278">
    <property type="component" value="Unassembled WGS sequence"/>
</dbReference>
<protein>
    <recommendedName>
        <fullName evidence="3">Nucleoid-associated protein</fullName>
    </recommendedName>
</protein>
<organism evidence="1 2">
    <name type="scientific">Shewanella vesiculosa</name>
    <dbReference type="NCBI Taxonomy" id="518738"/>
    <lineage>
        <taxon>Bacteria</taxon>
        <taxon>Pseudomonadati</taxon>
        <taxon>Pseudomonadota</taxon>
        <taxon>Gammaproteobacteria</taxon>
        <taxon>Alteromonadales</taxon>
        <taxon>Shewanellaceae</taxon>
        <taxon>Shewanella</taxon>
    </lineage>
</organism>
<dbReference type="EMBL" id="JBDPZN010000020">
    <property type="protein sequence ID" value="MEO3684635.1"/>
    <property type="molecule type" value="Genomic_DNA"/>
</dbReference>
<evidence type="ECO:0000313" key="2">
    <source>
        <dbReference type="Proteomes" id="UP001477278"/>
    </source>
</evidence>
<keyword evidence="2" id="KW-1185">Reference proteome</keyword>
<dbReference type="RefSeq" id="WP_347691021.1">
    <property type="nucleotide sequence ID" value="NZ_JBDPZN010000020.1"/>
</dbReference>
<accession>A0ABV0FUX4</accession>
<gene>
    <name evidence="1" type="ORF">ABHN84_20435</name>
</gene>
<evidence type="ECO:0000313" key="1">
    <source>
        <dbReference type="EMBL" id="MEO3684635.1"/>
    </source>
</evidence>
<comment type="caution">
    <text evidence="1">The sequence shown here is derived from an EMBL/GenBank/DDBJ whole genome shotgun (WGS) entry which is preliminary data.</text>
</comment>
<reference evidence="1 2" key="1">
    <citation type="submission" date="2024-05" db="EMBL/GenBank/DDBJ databases">
        <title>Genome sequencing of Marine Estuary Bacteria, Shewanella vesiculosa and S. baltica, and Pseudomonas syringae.</title>
        <authorList>
            <person name="Gurung A."/>
            <person name="Maclea K.S."/>
        </authorList>
    </citation>
    <scope>NUCLEOTIDE SEQUENCE [LARGE SCALE GENOMIC DNA]</scope>
    <source>
        <strain evidence="1 2">1A</strain>
    </source>
</reference>
<proteinExistence type="predicted"/>
<sequence length="314" mass="35445">MDTIKSTLEQMTDAFAHPLNNQQLDDIAKFVTDSLSTRFQFGHDFFTMKDVIPTSLVEALSPYIDSGLQITGDLMELEARYHEAKFSFEFEISHSLSGLVSLLTTQTSIANIVINAVYENDSFKLDHANQKVFHDVSAEPSELHGVYCIIDMENGQSFLSQMSAEEAKQAMWANTHDRLNGVNPYTTNTKKLMFYKASCLRRGLKTISALNNCGDIQLVSTLLNLHDRQFNKAKALRKVMPLNNYKFRGCSKQPSSIDQIFKQEHGNVVIPFSQPVKPTVKNKNVVKEDSTKWLTELPEDCIESWSEDTLGVGF</sequence>
<evidence type="ECO:0008006" key="3">
    <source>
        <dbReference type="Google" id="ProtNLM"/>
    </source>
</evidence>